<feature type="transmembrane region" description="Helical" evidence="1">
    <location>
        <begin position="121"/>
        <end position="141"/>
    </location>
</feature>
<evidence type="ECO:0000256" key="1">
    <source>
        <dbReference type="SAM" id="Phobius"/>
    </source>
</evidence>
<evidence type="ECO:0008006" key="4">
    <source>
        <dbReference type="Google" id="ProtNLM"/>
    </source>
</evidence>
<evidence type="ECO:0000313" key="2">
    <source>
        <dbReference type="EMBL" id="NDV92258.1"/>
    </source>
</evidence>
<dbReference type="Proteomes" id="UP000470213">
    <property type="component" value="Unassembled WGS sequence"/>
</dbReference>
<evidence type="ECO:0000313" key="3">
    <source>
        <dbReference type="Proteomes" id="UP000470213"/>
    </source>
</evidence>
<gene>
    <name evidence="2" type="ORF">GTH32_13840</name>
</gene>
<sequence length="172" mass="19144">MASPKLHMAFRKYHRWLGFFLAGIMAVYAISGILLIFRKTDFLKSETVQIQQLEKGLNKAQLSSTLNIKGSKVVGETDTAIMLNVGEYNKNTGATRIVRKSYPLALDKMVKLHKATHNSPLYWLNISFGVGLLFFVISAFMMFVPKLPVYKNGLKLAGIGAIVTLLVIMFGS</sequence>
<accession>A0A7X5LMR4</accession>
<protein>
    <recommendedName>
        <fullName evidence="4">PepSY domain-containing protein</fullName>
    </recommendedName>
</protein>
<keyword evidence="3" id="KW-1185">Reference proteome</keyword>
<dbReference type="EMBL" id="JAAAWN010000019">
    <property type="protein sequence ID" value="NDV92258.1"/>
    <property type="molecule type" value="Genomic_DNA"/>
</dbReference>
<proteinExistence type="predicted"/>
<keyword evidence="1" id="KW-0472">Membrane</keyword>
<comment type="caution">
    <text evidence="2">The sequence shown here is derived from an EMBL/GenBank/DDBJ whole genome shotgun (WGS) entry which is preliminary data.</text>
</comment>
<dbReference type="RefSeq" id="WP_163086763.1">
    <property type="nucleotide sequence ID" value="NZ_JAAAWN010000019.1"/>
</dbReference>
<dbReference type="AlphaFoldDB" id="A0A7X5LMR4"/>
<keyword evidence="1" id="KW-1133">Transmembrane helix</keyword>
<feature type="transmembrane region" description="Helical" evidence="1">
    <location>
        <begin position="153"/>
        <end position="171"/>
    </location>
</feature>
<name>A0A7X5LMR4_9ALTE</name>
<feature type="transmembrane region" description="Helical" evidence="1">
    <location>
        <begin position="16"/>
        <end position="37"/>
    </location>
</feature>
<reference evidence="2 3" key="1">
    <citation type="submission" date="2020-01" db="EMBL/GenBank/DDBJ databases">
        <authorList>
            <person name="Chen J."/>
            <person name="Zhu S."/>
            <person name="Yang J."/>
        </authorList>
    </citation>
    <scope>NUCLEOTIDE SEQUENCE [LARGE SCALE GENOMIC DNA]</scope>
    <source>
        <strain evidence="2 3">345S023</strain>
    </source>
</reference>
<organism evidence="2 3">
    <name type="scientific">Alteromonas profundi</name>
    <dbReference type="NCBI Taxonomy" id="2696062"/>
    <lineage>
        <taxon>Bacteria</taxon>
        <taxon>Pseudomonadati</taxon>
        <taxon>Pseudomonadota</taxon>
        <taxon>Gammaproteobacteria</taxon>
        <taxon>Alteromonadales</taxon>
        <taxon>Alteromonadaceae</taxon>
        <taxon>Alteromonas/Salinimonas group</taxon>
        <taxon>Alteromonas</taxon>
    </lineage>
</organism>
<keyword evidence="1" id="KW-0812">Transmembrane</keyword>